<comment type="subcellular location">
    <subcellularLocation>
        <location evidence="1">Cytoplasm</location>
    </subcellularLocation>
</comment>
<feature type="compositionally biased region" description="Low complexity" evidence="5">
    <location>
        <begin position="96"/>
        <end position="123"/>
    </location>
</feature>
<dbReference type="PROSITE" id="PS51329">
    <property type="entry name" value="C_CAP_COFACTOR_C"/>
    <property type="match status" value="1"/>
</dbReference>
<protein>
    <submittedName>
        <fullName evidence="7">TBCC-domain-containing protein</fullName>
    </submittedName>
</protein>
<evidence type="ECO:0000313" key="8">
    <source>
        <dbReference type="Proteomes" id="UP000076632"/>
    </source>
</evidence>
<dbReference type="InParanoid" id="A0A161TF01"/>
<evidence type="ECO:0000259" key="6">
    <source>
        <dbReference type="PROSITE" id="PS51329"/>
    </source>
</evidence>
<evidence type="ECO:0000256" key="5">
    <source>
        <dbReference type="SAM" id="MobiDB-lite"/>
    </source>
</evidence>
<keyword evidence="3" id="KW-0963">Cytoplasm</keyword>
<dbReference type="Gene3D" id="2.160.20.70">
    <property type="match status" value="1"/>
</dbReference>
<dbReference type="InterPro" id="IPR006599">
    <property type="entry name" value="CARP_motif"/>
</dbReference>
<dbReference type="STRING" id="1328760.A0A161TF01"/>
<dbReference type="SMART" id="SM00673">
    <property type="entry name" value="CARP"/>
    <property type="match status" value="1"/>
</dbReference>
<comment type="similarity">
    <text evidence="2">Belongs to the TBCC family.</text>
</comment>
<dbReference type="RefSeq" id="XP_018190102.1">
    <property type="nucleotide sequence ID" value="XM_018337041.1"/>
</dbReference>
<organism evidence="7 8">
    <name type="scientific">Xylona heveae (strain CBS 132557 / TC161)</name>
    <dbReference type="NCBI Taxonomy" id="1328760"/>
    <lineage>
        <taxon>Eukaryota</taxon>
        <taxon>Fungi</taxon>
        <taxon>Dikarya</taxon>
        <taxon>Ascomycota</taxon>
        <taxon>Pezizomycotina</taxon>
        <taxon>Xylonomycetes</taxon>
        <taxon>Xylonales</taxon>
        <taxon>Xylonaceae</taxon>
        <taxon>Xylona</taxon>
    </lineage>
</organism>
<dbReference type="InterPro" id="IPR012945">
    <property type="entry name" value="Tubulin-bd_cofactor_C_dom"/>
</dbReference>
<evidence type="ECO:0000256" key="3">
    <source>
        <dbReference type="ARBA" id="ARBA00022490"/>
    </source>
</evidence>
<accession>A0A161TF01</accession>
<dbReference type="InterPro" id="IPR017901">
    <property type="entry name" value="C-CAP_CF_C-like"/>
</dbReference>
<reference evidence="7 8" key="1">
    <citation type="journal article" date="2016" name="Fungal Biol.">
        <title>The genome of Xylona heveae provides a window into fungal endophytism.</title>
        <authorList>
            <person name="Gazis R."/>
            <person name="Kuo A."/>
            <person name="Riley R."/>
            <person name="LaButti K."/>
            <person name="Lipzen A."/>
            <person name="Lin J."/>
            <person name="Amirebrahimi M."/>
            <person name="Hesse C.N."/>
            <person name="Spatafora J.W."/>
            <person name="Henrissat B."/>
            <person name="Hainaut M."/>
            <person name="Grigoriev I.V."/>
            <person name="Hibbett D.S."/>
        </authorList>
    </citation>
    <scope>NUCLEOTIDE SEQUENCE [LARGE SCALE GENOMIC DNA]</scope>
    <source>
        <strain evidence="7 8">TC161</strain>
    </source>
</reference>
<feature type="domain" description="C-CAP/cofactor C-like" evidence="6">
    <location>
        <begin position="171"/>
        <end position="319"/>
    </location>
</feature>
<dbReference type="OrthoDB" id="194775at2759"/>
<name>A0A161TF01_XYLHT</name>
<dbReference type="GeneID" id="28902178"/>
<dbReference type="PANTHER" id="PTHR15139">
    <property type="entry name" value="TUBULIN FOLDING COFACTOR C"/>
    <property type="match status" value="1"/>
</dbReference>
<dbReference type="InterPro" id="IPR027684">
    <property type="entry name" value="TBCC"/>
</dbReference>
<dbReference type="GO" id="GO:0005737">
    <property type="term" value="C:cytoplasm"/>
    <property type="evidence" value="ECO:0007669"/>
    <property type="project" value="UniProtKB-SubCell"/>
</dbReference>
<proteinExistence type="inferred from homology"/>
<feature type="region of interest" description="Disordered" evidence="5">
    <location>
        <begin position="96"/>
        <end position="133"/>
    </location>
</feature>
<dbReference type="AlphaFoldDB" id="A0A161TF01"/>
<keyword evidence="8" id="KW-1185">Reference proteome</keyword>
<gene>
    <name evidence="7" type="ORF">L228DRAFT_98976</name>
</gene>
<dbReference type="GO" id="GO:0007023">
    <property type="term" value="P:post-chaperonin tubulin folding pathway"/>
    <property type="evidence" value="ECO:0007669"/>
    <property type="project" value="InterPro"/>
</dbReference>
<evidence type="ECO:0000313" key="7">
    <source>
        <dbReference type="EMBL" id="KZF24547.1"/>
    </source>
</evidence>
<evidence type="ECO:0000256" key="2">
    <source>
        <dbReference type="ARBA" id="ARBA00008848"/>
    </source>
</evidence>
<evidence type="ECO:0000256" key="1">
    <source>
        <dbReference type="ARBA" id="ARBA00004496"/>
    </source>
</evidence>
<dbReference type="OMA" id="YFQHEIT"/>
<dbReference type="Pfam" id="PF07986">
    <property type="entry name" value="TBCC"/>
    <property type="match status" value="1"/>
</dbReference>
<dbReference type="PANTHER" id="PTHR15139:SF0">
    <property type="entry name" value="TUBULIN-SPECIFIC CHAPERONE C"/>
    <property type="match status" value="1"/>
</dbReference>
<dbReference type="EMBL" id="KV407456">
    <property type="protein sequence ID" value="KZF24547.1"/>
    <property type="molecule type" value="Genomic_DNA"/>
</dbReference>
<evidence type="ECO:0000256" key="4">
    <source>
        <dbReference type="ARBA" id="ARBA00023186"/>
    </source>
</evidence>
<keyword evidence="4" id="KW-0143">Chaperone</keyword>
<dbReference type="FunFam" id="2.160.20.70:FF:000011">
    <property type="entry name" value="Tubulin-specific chaperone c, putative"/>
    <property type="match status" value="1"/>
</dbReference>
<dbReference type="GO" id="GO:0007021">
    <property type="term" value="P:tubulin complex assembly"/>
    <property type="evidence" value="ECO:0007669"/>
    <property type="project" value="TreeGrafter"/>
</dbReference>
<dbReference type="InterPro" id="IPR038397">
    <property type="entry name" value="TBCC_N_sf"/>
</dbReference>
<dbReference type="Gene3D" id="1.20.58.1250">
    <property type="entry name" value="Tubulin Binding Cofactor C, N-terminal domain"/>
    <property type="match status" value="1"/>
</dbReference>
<dbReference type="InterPro" id="IPR016098">
    <property type="entry name" value="CAP/MinC_C"/>
</dbReference>
<sequence>MDQIANTSTIGGERIDAVDHCLAGIARLSGEVKDASNYLPPYDQRAYSEAIKALSEKLQETRSRVAPKAKFSFKTSKKNGSAISLRDAAALAGPQGLPGYRSLSSTESSAMSTPGESTTTSTTPNAEKENGDDIDKAIAADKDVPFMGEGDDVPAVDGDVRAAAAAASIRKPSFSQSKSVNISAHASTHIIVPSTASHATSSGTLSSLRRCIVDMSIPTATGTPFASLAIKNVRDSLLVCGHVNGPAHITGVQNSVMAVACRQFRMHQCKGVDVYLYCGSRPIIEDCEDIRFAPMPESYITDSLKSIPNQWDQVDDFKWIKSEPSPHWSVIPSEKRIPENIWTEAVPGGPGHKLDDILKATIGQGVMIRQ</sequence>
<dbReference type="Proteomes" id="UP000076632">
    <property type="component" value="Unassembled WGS sequence"/>
</dbReference>